<dbReference type="PANTHER" id="PTHR43161">
    <property type="entry name" value="SORBITOL DEHYDROGENASE"/>
    <property type="match status" value="1"/>
</dbReference>
<sequence length="349" mass="37335">MKAAVWYGQKDVRVIDVPEPKATPGLVKIKVTYCGICGSDLHEYLKGPIIIPSKPHPLTGKMPPVTLGHEFCGQVVETGEGVTNIKTGDRVTADACLVCHECFWCKKGQYNLCAKLGSTGLCQDGGFASYVVVPAYTCYKLPPEMSDEAGAFVEPLAVATHAVKRGRIIPGDIVAVVGSGPIGLLVMQVAKASGASKVFVVEPMESRKKLAAELGATKVYDPSQGDVGKMIHQDTDGLRADLVFECVGKPETVDSAIKLSGKGARIVIVGIFSAPAPFHFARMQAHEKELIGSSAYPNEFPAAISFLADGRVNIKPLITGKIKLNEIIEKGFNELLEHPERNIKILVSP</sequence>
<dbReference type="Pfam" id="PF00107">
    <property type="entry name" value="ADH_zinc_N"/>
    <property type="match status" value="1"/>
</dbReference>
<keyword evidence="5" id="KW-0560">Oxidoreductase</keyword>
<dbReference type="InterPro" id="IPR036291">
    <property type="entry name" value="NAD(P)-bd_dom_sf"/>
</dbReference>
<accession>A0A1F7RBB3</accession>
<evidence type="ECO:0000256" key="6">
    <source>
        <dbReference type="RuleBase" id="RU361277"/>
    </source>
</evidence>
<dbReference type="AlphaFoldDB" id="A0A1F7RBB3"/>
<dbReference type="PROSITE" id="PS00059">
    <property type="entry name" value="ADH_ZINC"/>
    <property type="match status" value="1"/>
</dbReference>
<dbReference type="GO" id="GO:0016491">
    <property type="term" value="F:oxidoreductase activity"/>
    <property type="evidence" value="ECO:0007669"/>
    <property type="project" value="UniProtKB-KW"/>
</dbReference>
<dbReference type="InterPro" id="IPR002328">
    <property type="entry name" value="ADH_Zn_CS"/>
</dbReference>
<dbReference type="InterPro" id="IPR020843">
    <property type="entry name" value="ER"/>
</dbReference>
<evidence type="ECO:0000313" key="9">
    <source>
        <dbReference type="Proteomes" id="UP000178526"/>
    </source>
</evidence>
<dbReference type="InterPro" id="IPR011032">
    <property type="entry name" value="GroES-like_sf"/>
</dbReference>
<dbReference type="Proteomes" id="UP000178526">
    <property type="component" value="Unassembled WGS sequence"/>
</dbReference>
<dbReference type="Gene3D" id="3.90.180.10">
    <property type="entry name" value="Medium-chain alcohol dehydrogenases, catalytic domain"/>
    <property type="match status" value="1"/>
</dbReference>
<dbReference type="SMART" id="SM00829">
    <property type="entry name" value="PKS_ER"/>
    <property type="match status" value="1"/>
</dbReference>
<evidence type="ECO:0000256" key="2">
    <source>
        <dbReference type="ARBA" id="ARBA00008072"/>
    </source>
</evidence>
<keyword evidence="4 6" id="KW-0862">Zinc</keyword>
<dbReference type="EMBL" id="MGDB01000144">
    <property type="protein sequence ID" value="OGL38518.1"/>
    <property type="molecule type" value="Genomic_DNA"/>
</dbReference>
<evidence type="ECO:0000256" key="3">
    <source>
        <dbReference type="ARBA" id="ARBA00022723"/>
    </source>
</evidence>
<reference evidence="8 9" key="1">
    <citation type="journal article" date="2016" name="Nat. Commun.">
        <title>Thousands of microbial genomes shed light on interconnected biogeochemical processes in an aquifer system.</title>
        <authorList>
            <person name="Anantharaman K."/>
            <person name="Brown C.T."/>
            <person name="Hug L.A."/>
            <person name="Sharon I."/>
            <person name="Castelle C.J."/>
            <person name="Probst A.J."/>
            <person name="Thomas B.C."/>
            <person name="Singh A."/>
            <person name="Wilkins M.J."/>
            <person name="Karaoz U."/>
            <person name="Brodie E.L."/>
            <person name="Williams K.H."/>
            <person name="Hubbard S.S."/>
            <person name="Banfield J.F."/>
        </authorList>
    </citation>
    <scope>NUCLEOTIDE SEQUENCE [LARGE SCALE GENOMIC DNA]</scope>
</reference>
<feature type="domain" description="Enoyl reductase (ER)" evidence="7">
    <location>
        <begin position="8"/>
        <end position="347"/>
    </location>
</feature>
<evidence type="ECO:0000256" key="1">
    <source>
        <dbReference type="ARBA" id="ARBA00001947"/>
    </source>
</evidence>
<dbReference type="InterPro" id="IPR013149">
    <property type="entry name" value="ADH-like_C"/>
</dbReference>
<dbReference type="CDD" id="cd08233">
    <property type="entry name" value="butanediol_DH_like"/>
    <property type="match status" value="1"/>
</dbReference>
<evidence type="ECO:0000256" key="4">
    <source>
        <dbReference type="ARBA" id="ARBA00022833"/>
    </source>
</evidence>
<proteinExistence type="inferred from homology"/>
<dbReference type="SUPFAM" id="SSF50129">
    <property type="entry name" value="GroES-like"/>
    <property type="match status" value="1"/>
</dbReference>
<name>A0A1F7RBB3_9BACT</name>
<dbReference type="PANTHER" id="PTHR43161:SF26">
    <property type="entry name" value="GALACTITOL 1-PHOSPHATE 5-DEHYDROGENASE"/>
    <property type="match status" value="1"/>
</dbReference>
<comment type="similarity">
    <text evidence="2 6">Belongs to the zinc-containing alcohol dehydrogenase family.</text>
</comment>
<comment type="cofactor">
    <cofactor evidence="1 6">
        <name>Zn(2+)</name>
        <dbReference type="ChEBI" id="CHEBI:29105"/>
    </cofactor>
</comment>
<evidence type="ECO:0000256" key="5">
    <source>
        <dbReference type="ARBA" id="ARBA00023002"/>
    </source>
</evidence>
<comment type="caution">
    <text evidence="8">The sequence shown here is derived from an EMBL/GenBank/DDBJ whole genome shotgun (WGS) entry which is preliminary data.</text>
</comment>
<dbReference type="Gene3D" id="3.40.50.720">
    <property type="entry name" value="NAD(P)-binding Rossmann-like Domain"/>
    <property type="match status" value="1"/>
</dbReference>
<evidence type="ECO:0000313" key="8">
    <source>
        <dbReference type="EMBL" id="OGL38518.1"/>
    </source>
</evidence>
<dbReference type="SUPFAM" id="SSF51735">
    <property type="entry name" value="NAD(P)-binding Rossmann-fold domains"/>
    <property type="match status" value="1"/>
</dbReference>
<organism evidence="8 9">
    <name type="scientific">Candidatus Schekmanbacteria bacterium GWA2_38_11</name>
    <dbReference type="NCBI Taxonomy" id="1817876"/>
    <lineage>
        <taxon>Bacteria</taxon>
        <taxon>Candidatus Schekmaniibacteriota</taxon>
    </lineage>
</organism>
<gene>
    <name evidence="8" type="ORF">A2042_00800</name>
</gene>
<protein>
    <submittedName>
        <fullName evidence="8">Butanediol dehydrogenase</fullName>
    </submittedName>
</protein>
<dbReference type="GO" id="GO:0008270">
    <property type="term" value="F:zinc ion binding"/>
    <property type="evidence" value="ECO:0007669"/>
    <property type="project" value="InterPro"/>
</dbReference>
<evidence type="ECO:0000259" key="7">
    <source>
        <dbReference type="SMART" id="SM00829"/>
    </source>
</evidence>
<dbReference type="Pfam" id="PF08240">
    <property type="entry name" value="ADH_N"/>
    <property type="match status" value="1"/>
</dbReference>
<dbReference type="InterPro" id="IPR013154">
    <property type="entry name" value="ADH-like_N"/>
</dbReference>
<keyword evidence="3 6" id="KW-0479">Metal-binding</keyword>